<keyword evidence="8" id="KW-1185">Reference proteome</keyword>
<dbReference type="GeneID" id="63739014"/>
<feature type="compositionally biased region" description="Basic and acidic residues" evidence="5">
    <location>
        <begin position="572"/>
        <end position="615"/>
    </location>
</feature>
<evidence type="ECO:0000256" key="3">
    <source>
        <dbReference type="ARBA" id="ARBA00022833"/>
    </source>
</evidence>
<protein>
    <submittedName>
        <fullName evidence="7">MYND finger family protein</fullName>
    </submittedName>
</protein>
<feature type="compositionally biased region" description="Basic residues" evidence="5">
    <location>
        <begin position="623"/>
        <end position="633"/>
    </location>
</feature>
<dbReference type="Pfam" id="PF14737">
    <property type="entry name" value="DUF4470"/>
    <property type="match status" value="1"/>
</dbReference>
<evidence type="ECO:0000313" key="8">
    <source>
        <dbReference type="Proteomes" id="UP000030816"/>
    </source>
</evidence>
<feature type="region of interest" description="Disordered" evidence="5">
    <location>
        <begin position="572"/>
        <end position="633"/>
    </location>
</feature>
<comment type="caution">
    <text evidence="7">The sequence shown here is derived from an EMBL/GenBank/DDBJ whole genome shotgun (WGS) entry which is preliminary data.</text>
</comment>
<dbReference type="Pfam" id="PF01753">
    <property type="entry name" value="zf-MYND"/>
    <property type="match status" value="1"/>
</dbReference>
<evidence type="ECO:0000256" key="5">
    <source>
        <dbReference type="SAM" id="MobiDB-lite"/>
    </source>
</evidence>
<dbReference type="InterPro" id="IPR027974">
    <property type="entry name" value="DUF4470"/>
</dbReference>
<dbReference type="STRING" id="1081103.A0A0B2WV79"/>
<dbReference type="RefSeq" id="XP_040678610.1">
    <property type="nucleotide sequence ID" value="XM_040823357.1"/>
</dbReference>
<reference evidence="7 8" key="1">
    <citation type="journal article" date="2014" name="Proc. Natl. Acad. Sci. U.S.A.">
        <title>Trajectory and genomic determinants of fungal-pathogen speciation and host adaptation.</title>
        <authorList>
            <person name="Hu X."/>
            <person name="Xiao G."/>
            <person name="Zheng P."/>
            <person name="Shang Y."/>
            <person name="Su Y."/>
            <person name="Zhang X."/>
            <person name="Liu X."/>
            <person name="Zhan S."/>
            <person name="St Leger R.J."/>
            <person name="Wang C."/>
        </authorList>
    </citation>
    <scope>NUCLEOTIDE SEQUENCE [LARGE SCALE GENOMIC DNA]</scope>
    <source>
        <strain evidence="7 8">ARSEF 1941</strain>
    </source>
</reference>
<sequence length="633" mass="72595">MTSPEPPSMAYAITKQTCAGTDELGVSCDGEPTIPCPHCLLVAYCENACRIAHWPDHKRDCKNKHYSRGLATAIAIGPQRDSQSYLSFWSNYAATDVLNLEKNEGRFFNGTLSIFLSGRALVGSVAPEIPTMTDKRLESSLRHFIYSLLKIPKTATPCLAVSINHHSPAHLCRDFFALHLLFDRRHDPYINAEATIHLWYSARMPHALWRHVVVVMRDYFEDCEMCPMTCREDEDDEASDESEDDTTLKLRWTRGNVKFSGDLIFFHGPNSFPPGATAEPVGEWPMEFLDFPGCLAQNDVYGKLFYYLRDMLVRFQEENKRFAVSLGITAMDMDHLLHRRPQSLLYDRIHMGELWDYSPACNLTFAAGCLQHKDQNPFATMLAISRLSVTGIDKELEDDLCEEGFKTFEPSATILDEHAPPITEEQGFGMETVLRRRIGLLMWRNWEKFSERERRSFINSAKLFAFHLAIDEETANNRSVFKTGFMGMEYKEKNTVTRRWPNRLVHSKGDKPSLRDFNRHVGWLDSMPQRWMEWRRVGDVSSHEWELSRECILDSSWLDMSALMQATIDMEREDSKLKSEQEQKEADGKVASDKRTEQVTRDEAGAGHESEKAEKPAPAAAAKPKKRKKAKKR</sequence>
<dbReference type="PROSITE" id="PS50865">
    <property type="entry name" value="ZF_MYND_2"/>
    <property type="match status" value="1"/>
</dbReference>
<proteinExistence type="predicted"/>
<dbReference type="OrthoDB" id="5282002at2759"/>
<evidence type="ECO:0000256" key="4">
    <source>
        <dbReference type="PROSITE-ProRule" id="PRU00134"/>
    </source>
</evidence>
<evidence type="ECO:0000256" key="2">
    <source>
        <dbReference type="ARBA" id="ARBA00022771"/>
    </source>
</evidence>
<evidence type="ECO:0000256" key="1">
    <source>
        <dbReference type="ARBA" id="ARBA00022723"/>
    </source>
</evidence>
<evidence type="ECO:0000313" key="7">
    <source>
        <dbReference type="EMBL" id="KHN97544.1"/>
    </source>
</evidence>
<keyword evidence="3" id="KW-0862">Zinc</keyword>
<name>A0A0B2WV79_METAS</name>
<feature type="domain" description="MYND-type" evidence="6">
    <location>
        <begin position="25"/>
        <end position="61"/>
    </location>
</feature>
<accession>A0A0B2WV79</accession>
<dbReference type="Gene3D" id="6.10.140.2220">
    <property type="match status" value="1"/>
</dbReference>
<dbReference type="HOGENOM" id="CLU_018400_2_0_1"/>
<dbReference type="EMBL" id="AZHE01000010">
    <property type="protein sequence ID" value="KHN97544.1"/>
    <property type="molecule type" value="Genomic_DNA"/>
</dbReference>
<gene>
    <name evidence="7" type="ORF">MAM_04559</name>
</gene>
<organism evidence="7 8">
    <name type="scientific">Metarhizium album (strain ARSEF 1941)</name>
    <dbReference type="NCBI Taxonomy" id="1081103"/>
    <lineage>
        <taxon>Eukaryota</taxon>
        <taxon>Fungi</taxon>
        <taxon>Dikarya</taxon>
        <taxon>Ascomycota</taxon>
        <taxon>Pezizomycotina</taxon>
        <taxon>Sordariomycetes</taxon>
        <taxon>Hypocreomycetidae</taxon>
        <taxon>Hypocreales</taxon>
        <taxon>Clavicipitaceae</taxon>
        <taxon>Metarhizium</taxon>
    </lineage>
</organism>
<dbReference type="GO" id="GO:0008270">
    <property type="term" value="F:zinc ion binding"/>
    <property type="evidence" value="ECO:0007669"/>
    <property type="project" value="UniProtKB-KW"/>
</dbReference>
<keyword evidence="2 4" id="KW-0863">Zinc-finger</keyword>
<dbReference type="InterPro" id="IPR002893">
    <property type="entry name" value="Znf_MYND"/>
</dbReference>
<evidence type="ECO:0000259" key="6">
    <source>
        <dbReference type="PROSITE" id="PS50865"/>
    </source>
</evidence>
<keyword evidence="1" id="KW-0479">Metal-binding</keyword>
<dbReference type="AlphaFoldDB" id="A0A0B2WV79"/>
<dbReference type="Proteomes" id="UP000030816">
    <property type="component" value="Unassembled WGS sequence"/>
</dbReference>
<dbReference type="SUPFAM" id="SSF144232">
    <property type="entry name" value="HIT/MYND zinc finger-like"/>
    <property type="match status" value="1"/>
</dbReference>